<name>A0A4R2P7E3_9BACL</name>
<feature type="transmembrane region" description="Helical" evidence="1">
    <location>
        <begin position="6"/>
        <end position="25"/>
    </location>
</feature>
<sequence>MTSKVAIYILGIIPFIGGLGFLPAVNKVTPYVLGMPFLFFWMVLWTVLITCILGIIYKIDPANKEGDSE</sequence>
<keyword evidence="1" id="KW-0472">Membrane</keyword>
<dbReference type="RefSeq" id="WP_132744075.1">
    <property type="nucleotide sequence ID" value="NZ_SLXK01000004.1"/>
</dbReference>
<evidence type="ECO:0000256" key="1">
    <source>
        <dbReference type="SAM" id="Phobius"/>
    </source>
</evidence>
<evidence type="ECO:0000313" key="2">
    <source>
        <dbReference type="EMBL" id="TCP30850.1"/>
    </source>
</evidence>
<accession>A0A4R2P7E3</accession>
<evidence type="ECO:0000313" key="3">
    <source>
        <dbReference type="Proteomes" id="UP000295416"/>
    </source>
</evidence>
<comment type="caution">
    <text evidence="2">The sequence shown here is derived from an EMBL/GenBank/DDBJ whole genome shotgun (WGS) entry which is preliminary data.</text>
</comment>
<dbReference type="InterPro" id="IPR021741">
    <property type="entry name" value="DUF3311"/>
</dbReference>
<proteinExistence type="predicted"/>
<feature type="transmembrane region" description="Helical" evidence="1">
    <location>
        <begin position="37"/>
        <end position="59"/>
    </location>
</feature>
<dbReference type="Pfam" id="PF11755">
    <property type="entry name" value="DUF3311"/>
    <property type="match status" value="1"/>
</dbReference>
<protein>
    <submittedName>
        <fullName evidence="2">Uncharacterized protein DUF3311</fullName>
    </submittedName>
</protein>
<dbReference type="OrthoDB" id="3628949at2"/>
<reference evidence="2 3" key="1">
    <citation type="submission" date="2019-03" db="EMBL/GenBank/DDBJ databases">
        <title>Genomic Encyclopedia of Type Strains, Phase IV (KMG-IV): sequencing the most valuable type-strain genomes for metagenomic binning, comparative biology and taxonomic classification.</title>
        <authorList>
            <person name="Goeker M."/>
        </authorList>
    </citation>
    <scope>NUCLEOTIDE SEQUENCE [LARGE SCALE GENOMIC DNA]</scope>
    <source>
        <strain evidence="2 3">DSM 19377</strain>
    </source>
</reference>
<organism evidence="2 3">
    <name type="scientific">Scopulibacillus darangshiensis</name>
    <dbReference type="NCBI Taxonomy" id="442528"/>
    <lineage>
        <taxon>Bacteria</taxon>
        <taxon>Bacillati</taxon>
        <taxon>Bacillota</taxon>
        <taxon>Bacilli</taxon>
        <taxon>Bacillales</taxon>
        <taxon>Sporolactobacillaceae</taxon>
        <taxon>Scopulibacillus</taxon>
    </lineage>
</organism>
<gene>
    <name evidence="2" type="ORF">EV207_10429</name>
</gene>
<keyword evidence="1" id="KW-1133">Transmembrane helix</keyword>
<keyword evidence="3" id="KW-1185">Reference proteome</keyword>
<dbReference type="Proteomes" id="UP000295416">
    <property type="component" value="Unassembled WGS sequence"/>
</dbReference>
<dbReference type="EMBL" id="SLXK01000004">
    <property type="protein sequence ID" value="TCP30850.1"/>
    <property type="molecule type" value="Genomic_DNA"/>
</dbReference>
<dbReference type="AlphaFoldDB" id="A0A4R2P7E3"/>
<keyword evidence="1" id="KW-0812">Transmembrane</keyword>